<evidence type="ECO:0000256" key="5">
    <source>
        <dbReference type="ARBA" id="ARBA00022692"/>
    </source>
</evidence>
<evidence type="ECO:0000256" key="8">
    <source>
        <dbReference type="RuleBase" id="RU361233"/>
    </source>
</evidence>
<gene>
    <name evidence="10" type="ORF">DEO72_LG6g2903</name>
</gene>
<dbReference type="PANTHER" id="PTHR36488:SF8">
    <property type="entry name" value="CASP-LIKE PROTEIN 1U1"/>
    <property type="match status" value="1"/>
</dbReference>
<dbReference type="GO" id="GO:0005886">
    <property type="term" value="C:plasma membrane"/>
    <property type="evidence" value="ECO:0007669"/>
    <property type="project" value="UniProtKB-SubCell"/>
</dbReference>
<keyword evidence="6 8" id="KW-1133">Transmembrane helix</keyword>
<dbReference type="Gramene" id="Vigun01g187000.1.v1.2">
    <property type="protein sequence ID" value="Vigun01g187000.1.v1.2"/>
    <property type="gene ID" value="Vigun01g187000.v1.2"/>
</dbReference>
<evidence type="ECO:0000256" key="6">
    <source>
        <dbReference type="ARBA" id="ARBA00022989"/>
    </source>
</evidence>
<evidence type="ECO:0000256" key="1">
    <source>
        <dbReference type="ARBA" id="ARBA00004651"/>
    </source>
</evidence>
<accession>A0A4D6MA49</accession>
<keyword evidence="11" id="KW-1185">Reference proteome</keyword>
<evidence type="ECO:0000313" key="11">
    <source>
        <dbReference type="Proteomes" id="UP000501690"/>
    </source>
</evidence>
<evidence type="ECO:0000313" key="10">
    <source>
        <dbReference type="EMBL" id="QCD98185.1"/>
    </source>
</evidence>
<keyword evidence="4 8" id="KW-1003">Cell membrane</keyword>
<evidence type="ECO:0000256" key="3">
    <source>
        <dbReference type="ARBA" id="ARBA00011489"/>
    </source>
</evidence>
<dbReference type="InterPro" id="IPR006702">
    <property type="entry name" value="CASP_dom"/>
</dbReference>
<name>A0A4D6MA49_VIGUN</name>
<dbReference type="InterPro" id="IPR044173">
    <property type="entry name" value="CASPL"/>
</dbReference>
<dbReference type="PANTHER" id="PTHR36488">
    <property type="entry name" value="CASP-LIKE PROTEIN 1U1"/>
    <property type="match status" value="1"/>
</dbReference>
<feature type="domain" description="Casparian strip membrane protein" evidence="9">
    <location>
        <begin position="30"/>
        <end position="174"/>
    </location>
</feature>
<evidence type="ECO:0000259" key="9">
    <source>
        <dbReference type="Pfam" id="PF04535"/>
    </source>
</evidence>
<dbReference type="NCBIfam" id="TIGR01569">
    <property type="entry name" value="A_tha_TIGR01569"/>
    <property type="match status" value="1"/>
</dbReference>
<proteinExistence type="inferred from homology"/>
<reference evidence="10 11" key="1">
    <citation type="submission" date="2019-04" db="EMBL/GenBank/DDBJ databases">
        <title>An improved genome assembly and genetic linkage map for asparagus bean, Vigna unguiculata ssp. sesquipedialis.</title>
        <authorList>
            <person name="Xia Q."/>
            <person name="Zhang R."/>
            <person name="Dong Y."/>
        </authorList>
    </citation>
    <scope>NUCLEOTIDE SEQUENCE [LARGE SCALE GENOMIC DNA]</scope>
    <source>
        <tissue evidence="10">Leaf</tissue>
    </source>
</reference>
<feature type="transmembrane region" description="Helical" evidence="8">
    <location>
        <begin position="120"/>
        <end position="140"/>
    </location>
</feature>
<evidence type="ECO:0000256" key="2">
    <source>
        <dbReference type="ARBA" id="ARBA00007651"/>
    </source>
</evidence>
<keyword evidence="7 8" id="KW-0472">Membrane</keyword>
<feature type="transmembrane region" description="Helical" evidence="8">
    <location>
        <begin position="165"/>
        <end position="186"/>
    </location>
</feature>
<comment type="subcellular location">
    <subcellularLocation>
        <location evidence="1 8">Cell membrane</location>
        <topology evidence="1 8">Multi-pass membrane protein</topology>
    </subcellularLocation>
</comment>
<dbReference type="EMBL" id="CP039350">
    <property type="protein sequence ID" value="QCD98185.1"/>
    <property type="molecule type" value="Genomic_DNA"/>
</dbReference>
<keyword evidence="5 8" id="KW-0812">Transmembrane</keyword>
<feature type="transmembrane region" description="Helical" evidence="8">
    <location>
        <begin position="31"/>
        <end position="50"/>
    </location>
</feature>
<feature type="transmembrane region" description="Helical" evidence="8">
    <location>
        <begin position="70"/>
        <end position="99"/>
    </location>
</feature>
<comment type="similarity">
    <text evidence="2 8">Belongs to the Casparian strip membrane proteins (CASP) family.</text>
</comment>
<comment type="subunit">
    <text evidence="3 8">Homodimer and heterodimers.</text>
</comment>
<organism evidence="10 11">
    <name type="scientific">Vigna unguiculata</name>
    <name type="common">Cowpea</name>
    <dbReference type="NCBI Taxonomy" id="3917"/>
    <lineage>
        <taxon>Eukaryota</taxon>
        <taxon>Viridiplantae</taxon>
        <taxon>Streptophyta</taxon>
        <taxon>Embryophyta</taxon>
        <taxon>Tracheophyta</taxon>
        <taxon>Spermatophyta</taxon>
        <taxon>Magnoliopsida</taxon>
        <taxon>eudicotyledons</taxon>
        <taxon>Gunneridae</taxon>
        <taxon>Pentapetalae</taxon>
        <taxon>rosids</taxon>
        <taxon>fabids</taxon>
        <taxon>Fabales</taxon>
        <taxon>Fabaceae</taxon>
        <taxon>Papilionoideae</taxon>
        <taxon>50 kb inversion clade</taxon>
        <taxon>NPAAA clade</taxon>
        <taxon>indigoferoid/millettioid clade</taxon>
        <taxon>Phaseoleae</taxon>
        <taxon>Vigna</taxon>
    </lineage>
</organism>
<protein>
    <recommendedName>
        <fullName evidence="8">CASP-like protein</fullName>
    </recommendedName>
</protein>
<sequence>MSTHTKTNVVDGVHTDVKVVETPTKEIPYHLLMRFLALSLTLVATIVVGVDNQTKVISYAEMNFRASAKWEYMSAMVFFVVSNAIACSYAAASLVITVMARSGGRRKSDLTDLVITGLDLVLMAVLFSANGAACAVGVIAQKGNTHVQWMKVCDVFDAYCRHMTAALVLSIIGSSVFLLLVLHSVVKLHCRSRS</sequence>
<dbReference type="Pfam" id="PF04535">
    <property type="entry name" value="CASP_dom"/>
    <property type="match status" value="1"/>
</dbReference>
<dbReference type="AlphaFoldDB" id="A0A4D6MA49"/>
<evidence type="ECO:0000256" key="7">
    <source>
        <dbReference type="ARBA" id="ARBA00023136"/>
    </source>
</evidence>
<dbReference type="OrthoDB" id="1898688at2759"/>
<dbReference type="InterPro" id="IPR006459">
    <property type="entry name" value="CASP/CASPL"/>
</dbReference>
<evidence type="ECO:0000256" key="4">
    <source>
        <dbReference type="ARBA" id="ARBA00022475"/>
    </source>
</evidence>
<dbReference type="Proteomes" id="UP000501690">
    <property type="component" value="Linkage Group LG6"/>
</dbReference>